<dbReference type="RefSeq" id="WP_184084659.1">
    <property type="nucleotide sequence ID" value="NZ_JACHEK010000003.1"/>
</dbReference>
<keyword evidence="2" id="KW-1185">Reference proteome</keyword>
<accession>A0A841JYM8</accession>
<gene>
    <name evidence="1" type="ORF">HNQ77_001487</name>
</gene>
<evidence type="ECO:0000313" key="2">
    <source>
        <dbReference type="Proteomes" id="UP000538666"/>
    </source>
</evidence>
<sequence length="57" mass="6419">MQIRVDERIALLKSIEVSVLDAQFTRNFIQSTIQNASSLDIQVKTRDSAFLGDYSDA</sequence>
<reference evidence="1 2" key="1">
    <citation type="submission" date="2020-08" db="EMBL/GenBank/DDBJ databases">
        <title>Genomic Encyclopedia of Type Strains, Phase IV (KMG-IV): sequencing the most valuable type-strain genomes for metagenomic binning, comparative biology and taxonomic classification.</title>
        <authorList>
            <person name="Goeker M."/>
        </authorList>
    </citation>
    <scope>NUCLEOTIDE SEQUENCE [LARGE SCALE GENOMIC DNA]</scope>
    <source>
        <strain evidence="1 2">DSM 103733</strain>
    </source>
</reference>
<proteinExistence type="predicted"/>
<evidence type="ECO:0000313" key="1">
    <source>
        <dbReference type="EMBL" id="MBB6143538.1"/>
    </source>
</evidence>
<name>A0A841JYM8_9BACT</name>
<dbReference type="Proteomes" id="UP000538666">
    <property type="component" value="Unassembled WGS sequence"/>
</dbReference>
<comment type="caution">
    <text evidence="1">The sequence shown here is derived from an EMBL/GenBank/DDBJ whole genome shotgun (WGS) entry which is preliminary data.</text>
</comment>
<dbReference type="AlphaFoldDB" id="A0A841JYM8"/>
<organism evidence="1 2">
    <name type="scientific">Silvibacterium bohemicum</name>
    <dbReference type="NCBI Taxonomy" id="1577686"/>
    <lineage>
        <taxon>Bacteria</taxon>
        <taxon>Pseudomonadati</taxon>
        <taxon>Acidobacteriota</taxon>
        <taxon>Terriglobia</taxon>
        <taxon>Terriglobales</taxon>
        <taxon>Acidobacteriaceae</taxon>
        <taxon>Silvibacterium</taxon>
    </lineage>
</organism>
<protein>
    <submittedName>
        <fullName evidence="1">Uncharacterized protein</fullName>
    </submittedName>
</protein>
<dbReference type="EMBL" id="JACHEK010000003">
    <property type="protein sequence ID" value="MBB6143538.1"/>
    <property type="molecule type" value="Genomic_DNA"/>
</dbReference>